<evidence type="ECO:0000313" key="2">
    <source>
        <dbReference type="EMBL" id="TEB21243.1"/>
    </source>
</evidence>
<keyword evidence="1" id="KW-1133">Transmembrane helix</keyword>
<dbReference type="Proteomes" id="UP000298030">
    <property type="component" value="Unassembled WGS sequence"/>
</dbReference>
<proteinExistence type="predicted"/>
<evidence type="ECO:0000256" key="1">
    <source>
        <dbReference type="SAM" id="Phobius"/>
    </source>
</evidence>
<accession>A0A4Y7SHA6</accession>
<organism evidence="2 3">
    <name type="scientific">Coprinellus micaceus</name>
    <name type="common">Glistening ink-cap mushroom</name>
    <name type="synonym">Coprinus micaceus</name>
    <dbReference type="NCBI Taxonomy" id="71717"/>
    <lineage>
        <taxon>Eukaryota</taxon>
        <taxon>Fungi</taxon>
        <taxon>Dikarya</taxon>
        <taxon>Basidiomycota</taxon>
        <taxon>Agaricomycotina</taxon>
        <taxon>Agaricomycetes</taxon>
        <taxon>Agaricomycetidae</taxon>
        <taxon>Agaricales</taxon>
        <taxon>Agaricineae</taxon>
        <taxon>Psathyrellaceae</taxon>
        <taxon>Coprinellus</taxon>
    </lineage>
</organism>
<sequence length="77" mass="8800">MDRFASLFRQICLYPAYALVAVFSHLLDGFFSVIGTYSTSLPICTGSTYHYLGLHSTWGQRPFQFNRPLNDPYSDVQ</sequence>
<comment type="caution">
    <text evidence="2">The sequence shown here is derived from an EMBL/GenBank/DDBJ whole genome shotgun (WGS) entry which is preliminary data.</text>
</comment>
<gene>
    <name evidence="2" type="ORF">FA13DRAFT_1742251</name>
</gene>
<keyword evidence="1" id="KW-0812">Transmembrane</keyword>
<name>A0A4Y7SHA6_COPMI</name>
<feature type="transmembrane region" description="Helical" evidence="1">
    <location>
        <begin position="12"/>
        <end position="34"/>
    </location>
</feature>
<evidence type="ECO:0000313" key="3">
    <source>
        <dbReference type="Proteomes" id="UP000298030"/>
    </source>
</evidence>
<keyword evidence="1" id="KW-0472">Membrane</keyword>
<dbReference type="EMBL" id="QPFP01000117">
    <property type="protein sequence ID" value="TEB21243.1"/>
    <property type="molecule type" value="Genomic_DNA"/>
</dbReference>
<reference evidence="2 3" key="1">
    <citation type="journal article" date="2019" name="Nat. Ecol. Evol.">
        <title>Megaphylogeny resolves global patterns of mushroom evolution.</title>
        <authorList>
            <person name="Varga T."/>
            <person name="Krizsan K."/>
            <person name="Foldi C."/>
            <person name="Dima B."/>
            <person name="Sanchez-Garcia M."/>
            <person name="Sanchez-Ramirez S."/>
            <person name="Szollosi G.J."/>
            <person name="Szarkandi J.G."/>
            <person name="Papp V."/>
            <person name="Albert L."/>
            <person name="Andreopoulos W."/>
            <person name="Angelini C."/>
            <person name="Antonin V."/>
            <person name="Barry K.W."/>
            <person name="Bougher N.L."/>
            <person name="Buchanan P."/>
            <person name="Buyck B."/>
            <person name="Bense V."/>
            <person name="Catcheside P."/>
            <person name="Chovatia M."/>
            <person name="Cooper J."/>
            <person name="Damon W."/>
            <person name="Desjardin D."/>
            <person name="Finy P."/>
            <person name="Geml J."/>
            <person name="Haridas S."/>
            <person name="Hughes K."/>
            <person name="Justo A."/>
            <person name="Karasinski D."/>
            <person name="Kautmanova I."/>
            <person name="Kiss B."/>
            <person name="Kocsube S."/>
            <person name="Kotiranta H."/>
            <person name="LaButti K.M."/>
            <person name="Lechner B.E."/>
            <person name="Liimatainen K."/>
            <person name="Lipzen A."/>
            <person name="Lukacs Z."/>
            <person name="Mihaltcheva S."/>
            <person name="Morgado L.N."/>
            <person name="Niskanen T."/>
            <person name="Noordeloos M.E."/>
            <person name="Ohm R.A."/>
            <person name="Ortiz-Santana B."/>
            <person name="Ovrebo C."/>
            <person name="Racz N."/>
            <person name="Riley R."/>
            <person name="Savchenko A."/>
            <person name="Shiryaev A."/>
            <person name="Soop K."/>
            <person name="Spirin V."/>
            <person name="Szebenyi C."/>
            <person name="Tomsovsky M."/>
            <person name="Tulloss R.E."/>
            <person name="Uehling J."/>
            <person name="Grigoriev I.V."/>
            <person name="Vagvolgyi C."/>
            <person name="Papp T."/>
            <person name="Martin F.M."/>
            <person name="Miettinen O."/>
            <person name="Hibbett D.S."/>
            <person name="Nagy L.G."/>
        </authorList>
    </citation>
    <scope>NUCLEOTIDE SEQUENCE [LARGE SCALE GENOMIC DNA]</scope>
    <source>
        <strain evidence="2 3">FP101781</strain>
    </source>
</reference>
<dbReference type="AlphaFoldDB" id="A0A4Y7SHA6"/>
<protein>
    <submittedName>
        <fullName evidence="2">Uncharacterized protein</fullName>
    </submittedName>
</protein>
<keyword evidence="3" id="KW-1185">Reference proteome</keyword>